<name>A0A1I5XSN6_9PSEU</name>
<evidence type="ECO:0000313" key="4">
    <source>
        <dbReference type="EMBL" id="SFQ34930.1"/>
    </source>
</evidence>
<dbReference type="InterPro" id="IPR002123">
    <property type="entry name" value="Plipid/glycerol_acylTrfase"/>
</dbReference>
<dbReference type="Proteomes" id="UP000199137">
    <property type="component" value="Unassembled WGS sequence"/>
</dbReference>
<dbReference type="EMBL" id="FOWC01000011">
    <property type="protein sequence ID" value="SFQ34930.1"/>
    <property type="molecule type" value="Genomic_DNA"/>
</dbReference>
<evidence type="ECO:0000256" key="2">
    <source>
        <dbReference type="ARBA" id="ARBA00023315"/>
    </source>
</evidence>
<dbReference type="GO" id="GO:0006654">
    <property type="term" value="P:phosphatidic acid biosynthetic process"/>
    <property type="evidence" value="ECO:0007669"/>
    <property type="project" value="TreeGrafter"/>
</dbReference>
<dbReference type="PANTHER" id="PTHR10434:SF11">
    <property type="entry name" value="1-ACYL-SN-GLYCEROL-3-PHOSPHATE ACYLTRANSFERASE"/>
    <property type="match status" value="1"/>
</dbReference>
<keyword evidence="2 4" id="KW-0012">Acyltransferase</keyword>
<proteinExistence type="predicted"/>
<dbReference type="SMART" id="SM00563">
    <property type="entry name" value="PlsC"/>
    <property type="match status" value="1"/>
</dbReference>
<protein>
    <submittedName>
        <fullName evidence="4">1-acyl-sn-glycerol-3-phosphate acyltransferase</fullName>
    </submittedName>
</protein>
<dbReference type="GO" id="GO:0005886">
    <property type="term" value="C:plasma membrane"/>
    <property type="evidence" value="ECO:0007669"/>
    <property type="project" value="TreeGrafter"/>
</dbReference>
<accession>A0A1I5XSN6</accession>
<dbReference type="PANTHER" id="PTHR10434">
    <property type="entry name" value="1-ACYL-SN-GLYCEROL-3-PHOSPHATE ACYLTRANSFERASE"/>
    <property type="match status" value="1"/>
</dbReference>
<keyword evidence="1 4" id="KW-0808">Transferase</keyword>
<organism evidence="4 5">
    <name type="scientific">Amycolatopsis rubida</name>
    <dbReference type="NCBI Taxonomy" id="112413"/>
    <lineage>
        <taxon>Bacteria</taxon>
        <taxon>Bacillati</taxon>
        <taxon>Actinomycetota</taxon>
        <taxon>Actinomycetes</taxon>
        <taxon>Pseudonocardiales</taxon>
        <taxon>Pseudonocardiaceae</taxon>
        <taxon>Amycolatopsis</taxon>
    </lineage>
</organism>
<dbReference type="GO" id="GO:0003841">
    <property type="term" value="F:1-acylglycerol-3-phosphate O-acyltransferase activity"/>
    <property type="evidence" value="ECO:0007669"/>
    <property type="project" value="TreeGrafter"/>
</dbReference>
<sequence length="237" mass="25571">MLEPVPDPPEGEPLLPLLVRFVLGPLVRALYRPQVEGVENIPEDGPVLLAANHRAALDTGVITFTTPRQVRFLGKAEYFTGKGIKGRFTAKSLDALGYIPVERGNAQAGLAALEAGRKVLTDGGVFAIYPEGTRSLDGRLHRGHTGVAALALSTGAKVVPVALFGTEGIQPNGARIPRLAKIKVRFGEPLDFARYEGQDSSSAIRRSVTDEIMYAILELSGQEYVDTYHKRPDEKAS</sequence>
<gene>
    <name evidence="4" type="ORF">SAMN05421854_11114</name>
</gene>
<reference evidence="4 5" key="1">
    <citation type="submission" date="2016-10" db="EMBL/GenBank/DDBJ databases">
        <authorList>
            <person name="de Groot N.N."/>
        </authorList>
    </citation>
    <scope>NUCLEOTIDE SEQUENCE [LARGE SCALE GENOMIC DNA]</scope>
    <source>
        <strain evidence="4 5">DSM 44637</strain>
    </source>
</reference>
<dbReference type="CDD" id="cd07989">
    <property type="entry name" value="LPLAT_AGPAT-like"/>
    <property type="match status" value="1"/>
</dbReference>
<evidence type="ECO:0000313" key="5">
    <source>
        <dbReference type="Proteomes" id="UP000199137"/>
    </source>
</evidence>
<evidence type="ECO:0000256" key="1">
    <source>
        <dbReference type="ARBA" id="ARBA00022679"/>
    </source>
</evidence>
<dbReference type="SUPFAM" id="SSF69593">
    <property type="entry name" value="Glycerol-3-phosphate (1)-acyltransferase"/>
    <property type="match status" value="1"/>
</dbReference>
<dbReference type="Pfam" id="PF01553">
    <property type="entry name" value="Acyltransferase"/>
    <property type="match status" value="1"/>
</dbReference>
<feature type="domain" description="Phospholipid/glycerol acyltransferase" evidence="3">
    <location>
        <begin position="47"/>
        <end position="166"/>
    </location>
</feature>
<dbReference type="AlphaFoldDB" id="A0A1I5XSN6"/>
<dbReference type="STRING" id="112413.SAMN05421854_11114"/>
<evidence type="ECO:0000259" key="3">
    <source>
        <dbReference type="SMART" id="SM00563"/>
    </source>
</evidence>